<evidence type="ECO:0000313" key="3">
    <source>
        <dbReference type="Proteomes" id="UP001499843"/>
    </source>
</evidence>
<keyword evidence="1" id="KW-0472">Membrane</keyword>
<organism evidence="2 3">
    <name type="scientific">Nonomuraea monospora</name>
    <dbReference type="NCBI Taxonomy" id="568818"/>
    <lineage>
        <taxon>Bacteria</taxon>
        <taxon>Bacillati</taxon>
        <taxon>Actinomycetota</taxon>
        <taxon>Actinomycetes</taxon>
        <taxon>Streptosporangiales</taxon>
        <taxon>Streptosporangiaceae</taxon>
        <taxon>Nonomuraea</taxon>
    </lineage>
</organism>
<comment type="caution">
    <text evidence="2">The sequence shown here is derived from an EMBL/GenBank/DDBJ whole genome shotgun (WGS) entry which is preliminary data.</text>
</comment>
<evidence type="ECO:0008006" key="4">
    <source>
        <dbReference type="Google" id="ProtNLM"/>
    </source>
</evidence>
<proteinExistence type="predicted"/>
<name>A0ABN3CL02_9ACTN</name>
<keyword evidence="1" id="KW-1133">Transmembrane helix</keyword>
<accession>A0ABN3CL02</accession>
<evidence type="ECO:0000256" key="1">
    <source>
        <dbReference type="SAM" id="Phobius"/>
    </source>
</evidence>
<keyword evidence="3" id="KW-1185">Reference proteome</keyword>
<keyword evidence="1" id="KW-0812">Transmembrane</keyword>
<protein>
    <recommendedName>
        <fullName evidence="4">Integral membrane protein</fullName>
    </recommendedName>
</protein>
<dbReference type="EMBL" id="BAAAQX010000014">
    <property type="protein sequence ID" value="GAA2210064.1"/>
    <property type="molecule type" value="Genomic_DNA"/>
</dbReference>
<feature type="transmembrane region" description="Helical" evidence="1">
    <location>
        <begin position="34"/>
        <end position="53"/>
    </location>
</feature>
<feature type="transmembrane region" description="Helical" evidence="1">
    <location>
        <begin position="7"/>
        <end position="28"/>
    </location>
</feature>
<reference evidence="2 3" key="1">
    <citation type="journal article" date="2019" name="Int. J. Syst. Evol. Microbiol.">
        <title>The Global Catalogue of Microorganisms (GCM) 10K type strain sequencing project: providing services to taxonomists for standard genome sequencing and annotation.</title>
        <authorList>
            <consortium name="The Broad Institute Genomics Platform"/>
            <consortium name="The Broad Institute Genome Sequencing Center for Infectious Disease"/>
            <person name="Wu L."/>
            <person name="Ma J."/>
        </authorList>
    </citation>
    <scope>NUCLEOTIDE SEQUENCE [LARGE SCALE GENOMIC DNA]</scope>
    <source>
        <strain evidence="2 3">JCM 16114</strain>
    </source>
</reference>
<dbReference type="Proteomes" id="UP001499843">
    <property type="component" value="Unassembled WGS sequence"/>
</dbReference>
<sequence length="62" mass="6997">MWQRGLNWTAIVMVGIFGLMWVGIVIYADQGSPFWMRVVQVIFGLLLLAWAVGKAARMLSRA</sequence>
<gene>
    <name evidence="2" type="ORF">GCM10009850_055230</name>
</gene>
<evidence type="ECO:0000313" key="2">
    <source>
        <dbReference type="EMBL" id="GAA2210064.1"/>
    </source>
</evidence>